<gene>
    <name evidence="1" type="ORF">ATE48_07140</name>
</gene>
<organism evidence="1 2">
    <name type="scientific">Candidatus Viadribacter manganicus</name>
    <dbReference type="NCBI Taxonomy" id="1759059"/>
    <lineage>
        <taxon>Bacteria</taxon>
        <taxon>Pseudomonadati</taxon>
        <taxon>Pseudomonadota</taxon>
        <taxon>Alphaproteobacteria</taxon>
        <taxon>Hyphomonadales</taxon>
        <taxon>Hyphomonadaceae</taxon>
        <taxon>Candidatus Viadribacter</taxon>
    </lineage>
</organism>
<evidence type="ECO:0000313" key="2">
    <source>
        <dbReference type="Proteomes" id="UP000092498"/>
    </source>
</evidence>
<name>A0A1B1AGM8_9PROT</name>
<dbReference type="KEGG" id="cbot:ATE48_07140"/>
<proteinExistence type="predicted"/>
<dbReference type="AlphaFoldDB" id="A0A1B1AGM8"/>
<dbReference type="Proteomes" id="UP000092498">
    <property type="component" value="Chromosome"/>
</dbReference>
<sequence>MVCVLPPNGAFAFDVFPANAQNAGAQCSSTQDGVAVGWVAVRFSTPTTLDAVFSASVAQLAAGLEPEAWPGQVSAADLQSPQGLVHYRIQRLQAPVGGEMQFLRVAVAERDGWYLQQIVSAPIASAQEAETAAGEIWRQGLARFSAPNVSDAAAAG</sequence>
<dbReference type="EMBL" id="CP013244">
    <property type="protein sequence ID" value="ANP45707.1"/>
    <property type="molecule type" value="Genomic_DNA"/>
</dbReference>
<evidence type="ECO:0000313" key="1">
    <source>
        <dbReference type="EMBL" id="ANP45707.1"/>
    </source>
</evidence>
<protein>
    <submittedName>
        <fullName evidence="1">Uncharacterized protein</fullName>
    </submittedName>
</protein>
<keyword evidence="2" id="KW-1185">Reference proteome</keyword>
<dbReference type="InParanoid" id="A0A1B1AGM8"/>
<reference evidence="1 2" key="1">
    <citation type="submission" date="2015-11" db="EMBL/GenBank/DDBJ databases">
        <title>Whole-Genome Sequence of Candidatus Oderbacter manganicum from the National Park Lower Oder Valley, Germany.</title>
        <authorList>
            <person name="Braun B."/>
            <person name="Liere K."/>
            <person name="Szewzyk U."/>
        </authorList>
    </citation>
    <scope>NUCLEOTIDE SEQUENCE [LARGE SCALE GENOMIC DNA]</scope>
    <source>
        <strain evidence="1 2">OTSz_A_272</strain>
    </source>
</reference>
<accession>A0A1B1AGM8</accession>